<gene>
    <name evidence="2" type="ORF">TSAR_009850</name>
</gene>
<dbReference type="Gene3D" id="1.10.150.130">
    <property type="match status" value="1"/>
</dbReference>
<dbReference type="PANTHER" id="PTHR35617:SF3">
    <property type="entry name" value="CORE-BINDING (CB) DOMAIN-CONTAINING PROTEIN"/>
    <property type="match status" value="1"/>
</dbReference>
<evidence type="ECO:0000313" key="3">
    <source>
        <dbReference type="Proteomes" id="UP000215335"/>
    </source>
</evidence>
<dbReference type="AlphaFoldDB" id="A0A232ERQ5"/>
<reference evidence="2 3" key="1">
    <citation type="journal article" date="2017" name="Curr. Biol.">
        <title>The Evolution of Venom by Co-option of Single-Copy Genes.</title>
        <authorList>
            <person name="Martinson E.O."/>
            <person name="Mrinalini"/>
            <person name="Kelkar Y.D."/>
            <person name="Chang C.H."/>
            <person name="Werren J.H."/>
        </authorList>
    </citation>
    <scope>NUCLEOTIDE SEQUENCE [LARGE SCALE GENOMIC DNA]</scope>
    <source>
        <strain evidence="2 3">Alberta</strain>
        <tissue evidence="2">Whole body</tissue>
    </source>
</reference>
<dbReference type="STRING" id="543379.A0A232ERQ5"/>
<organism evidence="2 3">
    <name type="scientific">Trichomalopsis sarcophagae</name>
    <dbReference type="NCBI Taxonomy" id="543379"/>
    <lineage>
        <taxon>Eukaryota</taxon>
        <taxon>Metazoa</taxon>
        <taxon>Ecdysozoa</taxon>
        <taxon>Arthropoda</taxon>
        <taxon>Hexapoda</taxon>
        <taxon>Insecta</taxon>
        <taxon>Pterygota</taxon>
        <taxon>Neoptera</taxon>
        <taxon>Endopterygota</taxon>
        <taxon>Hymenoptera</taxon>
        <taxon>Apocrita</taxon>
        <taxon>Proctotrupomorpha</taxon>
        <taxon>Chalcidoidea</taxon>
        <taxon>Pteromalidae</taxon>
        <taxon>Pteromalinae</taxon>
        <taxon>Trichomalopsis</taxon>
    </lineage>
</organism>
<keyword evidence="3" id="KW-1185">Reference proteome</keyword>
<dbReference type="SUPFAM" id="SSF47823">
    <property type="entry name" value="lambda integrase-like, N-terminal domain"/>
    <property type="match status" value="1"/>
</dbReference>
<dbReference type="GO" id="GO:0003677">
    <property type="term" value="F:DNA binding"/>
    <property type="evidence" value="ECO:0007669"/>
    <property type="project" value="UniProtKB-KW"/>
</dbReference>
<dbReference type="InterPro" id="IPR010998">
    <property type="entry name" value="Integrase_recombinase_N"/>
</dbReference>
<evidence type="ECO:0008006" key="4">
    <source>
        <dbReference type="Google" id="ProtNLM"/>
    </source>
</evidence>
<dbReference type="Proteomes" id="UP000215335">
    <property type="component" value="Unassembled WGS sequence"/>
</dbReference>
<comment type="caution">
    <text evidence="2">The sequence shown here is derived from an EMBL/GenBank/DDBJ whole genome shotgun (WGS) entry which is preliminary data.</text>
</comment>
<dbReference type="OrthoDB" id="7699712at2759"/>
<evidence type="ECO:0000256" key="1">
    <source>
        <dbReference type="ARBA" id="ARBA00023125"/>
    </source>
</evidence>
<accession>A0A232ERQ5</accession>
<keyword evidence="1" id="KW-0238">DNA-binding</keyword>
<dbReference type="PANTHER" id="PTHR35617">
    <property type="entry name" value="PHAGE_INTEGRASE DOMAIN-CONTAINING PROTEIN"/>
    <property type="match status" value="1"/>
</dbReference>
<evidence type="ECO:0000313" key="2">
    <source>
        <dbReference type="EMBL" id="OXU21011.1"/>
    </source>
</evidence>
<name>A0A232ERQ5_9HYME</name>
<protein>
    <recommendedName>
        <fullName evidence="4">Tyr recombinase domain-containing protein</fullName>
    </recommendedName>
</protein>
<sequence length="466" mass="53219">MTIVFPIKKRQKVDKIINLKSNQKMKIREFAEIIGFLVSCCTAVEYGFLYTKASGRAKYLALEANKQNYETKMTITDTIVDELNLSAFCNGERANGHWTNEESCYFINYLELLAAFFGLKIFAKNHRNCSKRQKIDKIVNLKSNQKIKIREFAEIIGFLVSCCTAVEYGFLYTKASERAKYLVLEVNKQNYETKMTITDTIVDETDAGTKLPWWPESCPTSAKFKRSSRASNTDISRIINRFFDFCIKNKLNPFDKSIKDILLFLTSIYDTGAAHSSLNCYRSAIALLVRPEIGEDERMKRFFKGLTKIRPSKPKYESTIQISLASLTDSSIYNTGAAHSSLNCYHSAIALLVGPEIGEDERMKRFFKSLTKIRPSKPKYESTWDPKIVLDHFSKSPKNEDLSLKLLSTKLISLLALITGHRLQTISLIKIDNIVTKNDLIEIKIPDRIKTSGPNKNHPQPLYKII</sequence>
<dbReference type="EMBL" id="NNAY01002577">
    <property type="protein sequence ID" value="OXU21011.1"/>
    <property type="molecule type" value="Genomic_DNA"/>
</dbReference>
<proteinExistence type="predicted"/>